<dbReference type="GO" id="GO:0006534">
    <property type="term" value="P:cysteine metabolic process"/>
    <property type="evidence" value="ECO:0007669"/>
    <property type="project" value="InterPro"/>
</dbReference>
<feature type="region of interest" description="Disordered" evidence="7">
    <location>
        <begin position="1"/>
        <end position="21"/>
    </location>
</feature>
<feature type="compositionally biased region" description="Polar residues" evidence="7">
    <location>
        <begin position="9"/>
        <end position="21"/>
    </location>
</feature>
<dbReference type="PANTHER" id="PTHR43586:SF8">
    <property type="entry name" value="CYSTEINE DESULFURASE 1, CHLOROPLASTIC"/>
    <property type="match status" value="1"/>
</dbReference>
<dbReference type="InterPro" id="IPR010970">
    <property type="entry name" value="Cys_dSase_SufS"/>
</dbReference>
<evidence type="ECO:0000256" key="2">
    <source>
        <dbReference type="ARBA" id="ARBA00010447"/>
    </source>
</evidence>
<evidence type="ECO:0000256" key="6">
    <source>
        <dbReference type="ARBA" id="ARBA00050776"/>
    </source>
</evidence>
<evidence type="ECO:0000256" key="4">
    <source>
        <dbReference type="ARBA" id="ARBA00022679"/>
    </source>
</evidence>
<dbReference type="NCBIfam" id="TIGR01979">
    <property type="entry name" value="sufS"/>
    <property type="match status" value="1"/>
</dbReference>
<evidence type="ECO:0000259" key="9">
    <source>
        <dbReference type="Pfam" id="PF02657"/>
    </source>
</evidence>
<name>A0AAU7CG52_9BACT</name>
<gene>
    <name evidence="10" type="ORF">V5E97_39020</name>
</gene>
<dbReference type="Gene3D" id="3.40.640.10">
    <property type="entry name" value="Type I PLP-dependent aspartate aminotransferase-like (Major domain)"/>
    <property type="match status" value="1"/>
</dbReference>
<evidence type="ECO:0000256" key="7">
    <source>
        <dbReference type="SAM" id="MobiDB-lite"/>
    </source>
</evidence>
<dbReference type="InterPro" id="IPR003808">
    <property type="entry name" value="Fe-S_metab-assoc_dom"/>
</dbReference>
<dbReference type="GO" id="GO:0031071">
    <property type="term" value="F:cysteine desulfurase activity"/>
    <property type="evidence" value="ECO:0007669"/>
    <property type="project" value="UniProtKB-EC"/>
</dbReference>
<comment type="catalytic activity">
    <reaction evidence="6">
        <text>(sulfur carrier)-H + L-cysteine = (sulfur carrier)-SH + L-alanine</text>
        <dbReference type="Rhea" id="RHEA:43892"/>
        <dbReference type="Rhea" id="RHEA-COMP:14737"/>
        <dbReference type="Rhea" id="RHEA-COMP:14739"/>
        <dbReference type="ChEBI" id="CHEBI:29917"/>
        <dbReference type="ChEBI" id="CHEBI:35235"/>
        <dbReference type="ChEBI" id="CHEBI:57972"/>
        <dbReference type="ChEBI" id="CHEBI:64428"/>
        <dbReference type="EC" id="2.8.1.7"/>
    </reaction>
</comment>
<comment type="similarity">
    <text evidence="2">Belongs to the class-V pyridoxal-phosphate-dependent aminotransferase family. Csd subfamily.</text>
</comment>
<dbReference type="PROSITE" id="PS00595">
    <property type="entry name" value="AA_TRANSFER_CLASS_5"/>
    <property type="match status" value="1"/>
</dbReference>
<evidence type="ECO:0000259" key="8">
    <source>
        <dbReference type="Pfam" id="PF00266"/>
    </source>
</evidence>
<dbReference type="SUPFAM" id="SSF82649">
    <property type="entry name" value="SufE/NifU"/>
    <property type="match status" value="1"/>
</dbReference>
<dbReference type="PANTHER" id="PTHR43586">
    <property type="entry name" value="CYSTEINE DESULFURASE"/>
    <property type="match status" value="1"/>
</dbReference>
<dbReference type="GO" id="GO:0030170">
    <property type="term" value="F:pyridoxal phosphate binding"/>
    <property type="evidence" value="ECO:0007669"/>
    <property type="project" value="InterPro"/>
</dbReference>
<dbReference type="InterPro" id="IPR015421">
    <property type="entry name" value="PyrdxlP-dep_Trfase_major"/>
</dbReference>
<accession>A0AAU7CG52</accession>
<sequence>MSLAPTRPNPRNANRTESRGPTNLARVRSLFPALGQEVHGKPLVYLDNAASTQKPRPVIDALVQYYELDNANVHRGAHALSDRATAAYEQARETTRRFLNARRAEEIIFVRGTTEATNLLAQTFGRQNVGAGDEVLITELEHHANFVPWQQLCLEKGARLRALPITERGELQLDALDAMLTPRTKLVALAHVSNALGTVNPVKAVVEAAHRRGIPVFIDGAQGLPHAGVDVQELGCDFYAFSGHKVYGPMGVGVLYGRLGLLESMPPWQFGGDMVHTVGFDRTTFGDPPYRFEAGTPNVAGAVGLAAALEFLESVGRDRISDHEAQLLELAVRRLNEIPGVRIVGEPAQRAGVISFVVEHPPMSALDVGTRLDAEGIAVRAGNHCCQPLMGRLGVAGTVRASFALYNTTEEVEQFASALRTVVGVKHDPVQSLEPTDEDDEPEANYPGPAARTIEQAAEAMQDELDGLDGWGERYEFLIELGRRTAPLPESLRIEANRVRGCQSTVYVAARARPGTRDVLEFLVDSNSEVVRGLLAVLQELFSGHRAGEILAFDLASFLARGGLESNLTTGRRNGLAETIKRLRSIASTLDADGAKDKTSIHP</sequence>
<evidence type="ECO:0000256" key="5">
    <source>
        <dbReference type="ARBA" id="ARBA00022898"/>
    </source>
</evidence>
<evidence type="ECO:0000256" key="3">
    <source>
        <dbReference type="ARBA" id="ARBA00012239"/>
    </source>
</evidence>
<dbReference type="Gene3D" id="3.90.1150.10">
    <property type="entry name" value="Aspartate Aminotransferase, domain 1"/>
    <property type="match status" value="1"/>
</dbReference>
<dbReference type="EMBL" id="CP155447">
    <property type="protein sequence ID" value="XBH04244.1"/>
    <property type="molecule type" value="Genomic_DNA"/>
</dbReference>
<keyword evidence="5" id="KW-0663">Pyridoxal phosphate</keyword>
<comment type="cofactor">
    <cofactor evidence="1">
        <name>pyridoxal 5'-phosphate</name>
        <dbReference type="ChEBI" id="CHEBI:597326"/>
    </cofactor>
</comment>
<proteinExistence type="inferred from homology"/>
<dbReference type="Gene3D" id="3.90.1010.10">
    <property type="match status" value="1"/>
</dbReference>
<evidence type="ECO:0000313" key="10">
    <source>
        <dbReference type="EMBL" id="XBH04244.1"/>
    </source>
</evidence>
<evidence type="ECO:0000256" key="1">
    <source>
        <dbReference type="ARBA" id="ARBA00001933"/>
    </source>
</evidence>
<dbReference type="AlphaFoldDB" id="A0AAU7CG52"/>
<protein>
    <recommendedName>
        <fullName evidence="3">cysteine desulfurase</fullName>
        <ecNumber evidence="3">2.8.1.7</ecNumber>
    </recommendedName>
</protein>
<feature type="domain" description="Fe-S metabolism associated" evidence="9">
    <location>
        <begin position="464"/>
        <end position="584"/>
    </location>
</feature>
<dbReference type="CDD" id="cd06453">
    <property type="entry name" value="SufS_like"/>
    <property type="match status" value="1"/>
</dbReference>
<feature type="domain" description="Aminotransferase class V" evidence="8">
    <location>
        <begin position="44"/>
        <end position="415"/>
    </location>
</feature>
<dbReference type="InterPro" id="IPR015422">
    <property type="entry name" value="PyrdxlP-dep_Trfase_small"/>
</dbReference>
<dbReference type="SUPFAM" id="SSF53383">
    <property type="entry name" value="PLP-dependent transferases"/>
    <property type="match status" value="1"/>
</dbReference>
<reference evidence="10" key="1">
    <citation type="submission" date="2024-05" db="EMBL/GenBank/DDBJ databases">
        <title>Planctomycetes of the genus Singulisphaera possess chitinolytic capabilities.</title>
        <authorList>
            <person name="Ivanova A."/>
        </authorList>
    </citation>
    <scope>NUCLEOTIDE SEQUENCE</scope>
    <source>
        <strain evidence="10">Ch08T</strain>
    </source>
</reference>
<dbReference type="Pfam" id="PF00266">
    <property type="entry name" value="Aminotran_5"/>
    <property type="match status" value="1"/>
</dbReference>
<dbReference type="RefSeq" id="WP_406696995.1">
    <property type="nucleotide sequence ID" value="NZ_CP155447.1"/>
</dbReference>
<dbReference type="EC" id="2.8.1.7" evidence="3"/>
<dbReference type="InterPro" id="IPR020578">
    <property type="entry name" value="Aminotrans_V_PyrdxlP_BS"/>
</dbReference>
<dbReference type="InterPro" id="IPR000192">
    <property type="entry name" value="Aminotrans_V_dom"/>
</dbReference>
<organism evidence="10">
    <name type="scientific">Singulisphaera sp. Ch08</name>
    <dbReference type="NCBI Taxonomy" id="3120278"/>
    <lineage>
        <taxon>Bacteria</taxon>
        <taxon>Pseudomonadati</taxon>
        <taxon>Planctomycetota</taxon>
        <taxon>Planctomycetia</taxon>
        <taxon>Isosphaerales</taxon>
        <taxon>Isosphaeraceae</taxon>
        <taxon>Singulisphaera</taxon>
    </lineage>
</organism>
<dbReference type="Pfam" id="PF02657">
    <property type="entry name" value="SufE"/>
    <property type="match status" value="1"/>
</dbReference>
<keyword evidence="4 10" id="KW-0808">Transferase</keyword>
<dbReference type="InterPro" id="IPR015424">
    <property type="entry name" value="PyrdxlP-dep_Trfase"/>
</dbReference>